<evidence type="ECO:0000256" key="2">
    <source>
        <dbReference type="ARBA" id="ARBA00023002"/>
    </source>
</evidence>
<dbReference type="PRINTS" id="PR00081">
    <property type="entry name" value="GDHRDH"/>
</dbReference>
<evidence type="ECO:0000313" key="3">
    <source>
        <dbReference type="EMBL" id="SLN77492.1"/>
    </source>
</evidence>
<reference evidence="3 4" key="1">
    <citation type="submission" date="2017-03" db="EMBL/GenBank/DDBJ databases">
        <authorList>
            <person name="Afonso C.L."/>
            <person name="Miller P.J."/>
            <person name="Scott M.A."/>
            <person name="Spackman E."/>
            <person name="Goraichik I."/>
            <person name="Dimitrov K.M."/>
            <person name="Suarez D.L."/>
            <person name="Swayne D.E."/>
        </authorList>
    </citation>
    <scope>NUCLEOTIDE SEQUENCE [LARGE SCALE GENOMIC DNA]</scope>
    <source>
        <strain evidence="3 4">CECT 7023</strain>
    </source>
</reference>
<name>A0A1Y5TZF3_9RHOB</name>
<dbReference type="Gene3D" id="3.40.50.720">
    <property type="entry name" value="NAD(P)-binding Rossmann-like Domain"/>
    <property type="match status" value="1"/>
</dbReference>
<dbReference type="EMBL" id="FWFZ01000055">
    <property type="protein sequence ID" value="SLN77492.1"/>
    <property type="molecule type" value="Genomic_DNA"/>
</dbReference>
<dbReference type="InterPro" id="IPR002347">
    <property type="entry name" value="SDR_fam"/>
</dbReference>
<keyword evidence="4" id="KW-1185">Reference proteome</keyword>
<dbReference type="GO" id="GO:0004316">
    <property type="term" value="F:3-oxoacyl-[acyl-carrier-protein] reductase (NADPH) activity"/>
    <property type="evidence" value="ECO:0007669"/>
    <property type="project" value="UniProtKB-EC"/>
</dbReference>
<proteinExistence type="inferred from homology"/>
<sequence>MEHQGRTALVTGAAGAIGSAAVDVLVSAGAHVIILDVDGPALETLCGAHGDAVTRCVVDLSDHPATRDAVQAALAAAPGNAIDILVNNAGILSNRKLAATTLEEWHKVHTINLDAAFVLTQALAPAMAQSGWGRIVNIVSYAAKCGGLTAGTAYSVSKSGLIGLTFSAAREFAGQGVTVNALAPAYVMSPMVSDQLTAEERDALLRDIPVHRFCEPDEVANAIAFLASAKSGFITGEVLDMNGGLQFD</sequence>
<dbReference type="RefSeq" id="WP_085881099.1">
    <property type="nucleotide sequence ID" value="NZ_FWFZ01000055.1"/>
</dbReference>
<dbReference type="Pfam" id="PF13561">
    <property type="entry name" value="adh_short_C2"/>
    <property type="match status" value="1"/>
</dbReference>
<gene>
    <name evidence="3" type="primary">fabG_15</name>
    <name evidence="3" type="ORF">ROA7023_04416</name>
</gene>
<dbReference type="EC" id="1.1.1.100" evidence="3"/>
<dbReference type="PANTHER" id="PTHR42879">
    <property type="entry name" value="3-OXOACYL-(ACYL-CARRIER-PROTEIN) REDUCTASE"/>
    <property type="match status" value="1"/>
</dbReference>
<protein>
    <submittedName>
        <fullName evidence="3">3-oxoacyl-[acyl-carrier-protein] reductase FabG</fullName>
        <ecNumber evidence="3">1.1.1.100</ecNumber>
    </submittedName>
</protein>
<dbReference type="InterPro" id="IPR050259">
    <property type="entry name" value="SDR"/>
</dbReference>
<dbReference type="FunFam" id="3.40.50.720:FF:000173">
    <property type="entry name" value="3-oxoacyl-[acyl-carrier protein] reductase"/>
    <property type="match status" value="1"/>
</dbReference>
<accession>A0A1Y5TZF3</accession>
<dbReference type="Proteomes" id="UP000193900">
    <property type="component" value="Unassembled WGS sequence"/>
</dbReference>
<dbReference type="PANTHER" id="PTHR42879:SF2">
    <property type="entry name" value="3-OXOACYL-[ACYL-CARRIER-PROTEIN] REDUCTASE FABG"/>
    <property type="match status" value="1"/>
</dbReference>
<evidence type="ECO:0000256" key="1">
    <source>
        <dbReference type="ARBA" id="ARBA00006484"/>
    </source>
</evidence>
<dbReference type="AlphaFoldDB" id="A0A1Y5TZF3"/>
<comment type="similarity">
    <text evidence="1">Belongs to the short-chain dehydrogenases/reductases (SDR) family.</text>
</comment>
<organism evidence="3 4">
    <name type="scientific">Roseisalinus antarcticus</name>
    <dbReference type="NCBI Taxonomy" id="254357"/>
    <lineage>
        <taxon>Bacteria</taxon>
        <taxon>Pseudomonadati</taxon>
        <taxon>Pseudomonadota</taxon>
        <taxon>Alphaproteobacteria</taxon>
        <taxon>Rhodobacterales</taxon>
        <taxon>Roseobacteraceae</taxon>
        <taxon>Roseisalinus</taxon>
    </lineage>
</organism>
<dbReference type="InterPro" id="IPR036291">
    <property type="entry name" value="NAD(P)-bd_dom_sf"/>
</dbReference>
<dbReference type="PRINTS" id="PR00080">
    <property type="entry name" value="SDRFAMILY"/>
</dbReference>
<keyword evidence="2 3" id="KW-0560">Oxidoreductase</keyword>
<evidence type="ECO:0000313" key="4">
    <source>
        <dbReference type="Proteomes" id="UP000193900"/>
    </source>
</evidence>
<dbReference type="SUPFAM" id="SSF51735">
    <property type="entry name" value="NAD(P)-binding Rossmann-fold domains"/>
    <property type="match status" value="1"/>
</dbReference>
<dbReference type="OrthoDB" id="9797020at2"/>